<comment type="similarity">
    <text evidence="1">Belongs to the ustYa family.</text>
</comment>
<dbReference type="RefSeq" id="XP_060349649.1">
    <property type="nucleotide sequence ID" value="XM_060490775.1"/>
</dbReference>
<name>A0ABQ9SLW8_9PEZI</name>
<gene>
    <name evidence="4" type="ORF">CPAR01_06503</name>
</gene>
<dbReference type="GeneID" id="85374674"/>
<dbReference type="Proteomes" id="UP001241169">
    <property type="component" value="Unassembled WGS sequence"/>
</dbReference>
<comment type="caution">
    <text evidence="4">The sequence shown here is derived from an EMBL/GenBank/DDBJ whole genome shotgun (WGS) entry which is preliminary data.</text>
</comment>
<dbReference type="Pfam" id="PF11807">
    <property type="entry name" value="UstYa"/>
    <property type="match status" value="1"/>
</dbReference>
<keyword evidence="5" id="KW-1185">Reference proteome</keyword>
<dbReference type="PANTHER" id="PTHR33365:SF6">
    <property type="entry name" value="OXIDASE USTYA"/>
    <property type="match status" value="1"/>
</dbReference>
<sequence>MENQQKDCHYEELSPTASGSTQNFGEEAESFLDSNIYNRSGAPIFHKTLAAWWFLVVLHILVLFTAASSLAVGLNNRSQENGQLAYFLKTSTGKSYPETIVQTYWDYDDDFLNHNVTIATEFWKSLFPEGDGIVALNDDQVKSLGLIQSARAFQDPSKSVYLVAAFHQLHCLSQLRSLIIKAHQDPAFSFPDATYYHTMHCVDVVRQEILCHADGTLIYKRQEDKYPGDGGMRVCNNFDALTHWTREHAYKSFPGDVQIVPGHSH</sequence>
<dbReference type="InterPro" id="IPR021765">
    <property type="entry name" value="UstYa-like"/>
</dbReference>
<protein>
    <recommendedName>
        <fullName evidence="6">Tat pathway signal sequence</fullName>
    </recommendedName>
</protein>
<keyword evidence="3" id="KW-0472">Membrane</keyword>
<reference evidence="4 5" key="1">
    <citation type="submission" date="2016-10" db="EMBL/GenBank/DDBJ databases">
        <title>The genome sequence of Colletotrichum fioriniae PJ7.</title>
        <authorList>
            <person name="Baroncelli R."/>
        </authorList>
    </citation>
    <scope>NUCLEOTIDE SEQUENCE [LARGE SCALE GENOMIC DNA]</scope>
    <source>
        <strain evidence="4 5">IMI 384185</strain>
    </source>
</reference>
<feature type="region of interest" description="Disordered" evidence="2">
    <location>
        <begin position="1"/>
        <end position="23"/>
    </location>
</feature>
<evidence type="ECO:0008006" key="6">
    <source>
        <dbReference type="Google" id="ProtNLM"/>
    </source>
</evidence>
<proteinExistence type="inferred from homology"/>
<evidence type="ECO:0000313" key="5">
    <source>
        <dbReference type="Proteomes" id="UP001241169"/>
    </source>
</evidence>
<evidence type="ECO:0000256" key="2">
    <source>
        <dbReference type="SAM" id="MobiDB-lite"/>
    </source>
</evidence>
<evidence type="ECO:0000256" key="1">
    <source>
        <dbReference type="ARBA" id="ARBA00035112"/>
    </source>
</evidence>
<organism evidence="4 5">
    <name type="scientific">Colletotrichum paranaense</name>
    <dbReference type="NCBI Taxonomy" id="1914294"/>
    <lineage>
        <taxon>Eukaryota</taxon>
        <taxon>Fungi</taxon>
        <taxon>Dikarya</taxon>
        <taxon>Ascomycota</taxon>
        <taxon>Pezizomycotina</taxon>
        <taxon>Sordariomycetes</taxon>
        <taxon>Hypocreomycetidae</taxon>
        <taxon>Glomerellales</taxon>
        <taxon>Glomerellaceae</taxon>
        <taxon>Colletotrichum</taxon>
        <taxon>Colletotrichum acutatum species complex</taxon>
    </lineage>
</organism>
<keyword evidence="3" id="KW-1133">Transmembrane helix</keyword>
<feature type="compositionally biased region" description="Basic and acidic residues" evidence="2">
    <location>
        <begin position="1"/>
        <end position="12"/>
    </location>
</feature>
<dbReference type="EMBL" id="MOPA01000005">
    <property type="protein sequence ID" value="KAK1540514.1"/>
    <property type="molecule type" value="Genomic_DNA"/>
</dbReference>
<evidence type="ECO:0000313" key="4">
    <source>
        <dbReference type="EMBL" id="KAK1540514.1"/>
    </source>
</evidence>
<accession>A0ABQ9SLW8</accession>
<feature type="transmembrane region" description="Helical" evidence="3">
    <location>
        <begin position="50"/>
        <end position="74"/>
    </location>
</feature>
<keyword evidence="3" id="KW-0812">Transmembrane</keyword>
<dbReference type="PANTHER" id="PTHR33365">
    <property type="entry name" value="YALI0B05434P"/>
    <property type="match status" value="1"/>
</dbReference>
<evidence type="ECO:0000256" key="3">
    <source>
        <dbReference type="SAM" id="Phobius"/>
    </source>
</evidence>